<name>A0ABQ7SPT9_PHRPL</name>
<evidence type="ECO:0000256" key="1">
    <source>
        <dbReference type="ARBA" id="ARBA00007292"/>
    </source>
</evidence>
<keyword evidence="9" id="KW-0732">Signal</keyword>
<evidence type="ECO:0000256" key="4">
    <source>
        <dbReference type="ARBA" id="ARBA00022588"/>
    </source>
</evidence>
<evidence type="ECO:0000256" key="8">
    <source>
        <dbReference type="ARBA" id="ARBA00025943"/>
    </source>
</evidence>
<evidence type="ECO:0000256" key="6">
    <source>
        <dbReference type="ARBA" id="ARBA00023022"/>
    </source>
</evidence>
<dbReference type="Gene3D" id="3.15.10.10">
    <property type="entry name" value="Bactericidal permeability-increasing protein, domain 1"/>
    <property type="match status" value="1"/>
</dbReference>
<dbReference type="PANTHER" id="PTHR10504">
    <property type="entry name" value="BACTERICIDAL PERMEABILITY-INCREASING BPI PROTEIN-RELATED"/>
    <property type="match status" value="1"/>
</dbReference>
<keyword evidence="9" id="KW-0325">Glycoprotein</keyword>
<evidence type="ECO:0000259" key="10">
    <source>
        <dbReference type="Pfam" id="PF01273"/>
    </source>
</evidence>
<comment type="caution">
    <text evidence="12">The sequence shown here is derived from an EMBL/GenBank/DDBJ whole genome shotgun (WGS) entry which is preliminary data.</text>
</comment>
<proteinExistence type="inferred from homology"/>
<dbReference type="Proteomes" id="UP000826234">
    <property type="component" value="Unassembled WGS sequence"/>
</dbReference>
<comment type="subcellular location">
    <subcellularLocation>
        <location evidence="9">Secreted</location>
    </subcellularLocation>
</comment>
<evidence type="ECO:0000313" key="13">
    <source>
        <dbReference type="Proteomes" id="UP000826234"/>
    </source>
</evidence>
<comment type="domain">
    <text evidence="9">The N- and C-terminal barrels adopt an identical fold despite having only 13% of conserved residues.</text>
</comment>
<comment type="function">
    <text evidence="9">The cytotoxic action of BPI is limited to many species of Gram-negative bacteria; this specificity may be explained by a strong affinity of the very basic N-terminal half for the negatively charged lipopolysaccharides that are unique to the Gram-negative bacterial outer envelope.</text>
</comment>
<dbReference type="EMBL" id="JAIPUX010005289">
    <property type="protein sequence ID" value="KAH0619311.1"/>
    <property type="molecule type" value="Genomic_DNA"/>
</dbReference>
<keyword evidence="5 9" id="KW-0391">Immunity</keyword>
<organism evidence="12 13">
    <name type="scientific">Phrynosoma platyrhinos</name>
    <name type="common">Desert horned lizard</name>
    <dbReference type="NCBI Taxonomy" id="52577"/>
    <lineage>
        <taxon>Eukaryota</taxon>
        <taxon>Metazoa</taxon>
        <taxon>Chordata</taxon>
        <taxon>Craniata</taxon>
        <taxon>Vertebrata</taxon>
        <taxon>Euteleostomi</taxon>
        <taxon>Lepidosauria</taxon>
        <taxon>Squamata</taxon>
        <taxon>Bifurcata</taxon>
        <taxon>Unidentata</taxon>
        <taxon>Episquamata</taxon>
        <taxon>Toxicofera</taxon>
        <taxon>Iguania</taxon>
        <taxon>Phrynosomatidae</taxon>
        <taxon>Phrynosomatinae</taxon>
        <taxon>Phrynosoma</taxon>
    </lineage>
</organism>
<dbReference type="SUPFAM" id="SSF55394">
    <property type="entry name" value="Bactericidal permeability-increasing protein, BPI"/>
    <property type="match status" value="2"/>
</dbReference>
<dbReference type="Pfam" id="PF02886">
    <property type="entry name" value="LBP_BPI_CETP_C"/>
    <property type="match status" value="1"/>
</dbReference>
<dbReference type="PANTHER" id="PTHR10504:SF84">
    <property type="entry name" value="BACTERICIDAL PERMEABILITY-INCREASING PROTEIN"/>
    <property type="match status" value="1"/>
</dbReference>
<accession>A0ABQ7SPT9</accession>
<evidence type="ECO:0000256" key="9">
    <source>
        <dbReference type="RuleBase" id="RU369039"/>
    </source>
</evidence>
<reference evidence="12 13" key="1">
    <citation type="journal article" date="2022" name="Gigascience">
        <title>A chromosome-level genome assembly and annotation of the desert horned lizard, Phrynosoma platyrhinos, provides insight into chromosomal rearrangements among reptiles.</title>
        <authorList>
            <person name="Koochekian N."/>
            <person name="Ascanio A."/>
            <person name="Farleigh K."/>
            <person name="Card D.C."/>
            <person name="Schield D.R."/>
            <person name="Castoe T.A."/>
            <person name="Jezkova T."/>
        </authorList>
    </citation>
    <scope>NUCLEOTIDE SEQUENCE [LARGE SCALE GENOMIC DNA]</scope>
    <source>
        <strain evidence="12">NK-2021</strain>
    </source>
</reference>
<dbReference type="InterPro" id="IPR017942">
    <property type="entry name" value="Lipid-bd_serum_glycop_N"/>
</dbReference>
<dbReference type="Pfam" id="PF01273">
    <property type="entry name" value="LBP_BPI_CETP"/>
    <property type="match status" value="1"/>
</dbReference>
<gene>
    <name evidence="12" type="ORF">JD844_019289</name>
</gene>
<sequence>MLMKEQIEDISGSYSLPLFGVLHYSVSGHESGTVDVSIKQLSLSTLLGLDRDGRGRPSVRYVHCHSSIGDLDVTFHGQKTWLYKIFTLALKGILRSGVNKELCTEVERGINELAYVLRTMRVSAQIDSFAGIDCSLVNKPDIVPDFTALPPCAFQGEFFPVRKRFVRSLLPVPFHLPSQSDSMLLLAISDFVLNSAASVYFKAGVLWVNITDNMVRLHG</sequence>
<keyword evidence="3 9" id="KW-0929">Antimicrobial</keyword>
<keyword evidence="7 9" id="KW-1015">Disulfide bond</keyword>
<evidence type="ECO:0000256" key="5">
    <source>
        <dbReference type="ARBA" id="ARBA00022859"/>
    </source>
</evidence>
<evidence type="ECO:0000256" key="3">
    <source>
        <dbReference type="ARBA" id="ARBA00022529"/>
    </source>
</evidence>
<evidence type="ECO:0000256" key="2">
    <source>
        <dbReference type="ARBA" id="ARBA00017827"/>
    </source>
</evidence>
<dbReference type="InterPro" id="IPR017943">
    <property type="entry name" value="Bactericidal_perm-incr_a/b_dom"/>
</dbReference>
<dbReference type="Gene3D" id="3.15.20.10">
    <property type="entry name" value="Bactericidal permeability-increasing protein, domain 2"/>
    <property type="match status" value="1"/>
</dbReference>
<keyword evidence="4 9" id="KW-0399">Innate immunity</keyword>
<feature type="domain" description="Lipid-binding serum glycoprotein C-terminal" evidence="11">
    <location>
        <begin position="153"/>
        <end position="215"/>
    </location>
</feature>
<evidence type="ECO:0000313" key="12">
    <source>
        <dbReference type="EMBL" id="KAH0619311.1"/>
    </source>
</evidence>
<comment type="domain">
    <text evidence="9">The N-terminal region may be exposed to the interior of the granule, whereas the C-terminal portion may be embedded in the membrane. During phagocytosis and degranulation, proteases may be released and activated and cleave BPI at the junction of the N- and C-terminal portions of the molecule, providing controlled release of the N-terminal antibacterial fragment when bacteria are ingested.</text>
</comment>
<dbReference type="InterPro" id="IPR032942">
    <property type="entry name" value="BPI/LBP/Plunc"/>
</dbReference>
<protein>
    <recommendedName>
        <fullName evidence="2 9">Bactericidal permeability-increasing protein</fullName>
        <shortName evidence="9">BPI</shortName>
    </recommendedName>
</protein>
<feature type="domain" description="Lipid-binding serum glycoprotein N-terminal" evidence="10">
    <location>
        <begin position="32"/>
        <end position="111"/>
    </location>
</feature>
<comment type="similarity">
    <text evidence="1">Belongs to the BPI/LBP/Plunc superfamily. BPI/LBP family.</text>
</comment>
<dbReference type="InterPro" id="IPR001124">
    <property type="entry name" value="Lipid-bd_serum_glycop_C"/>
</dbReference>
<keyword evidence="6 9" id="KW-0044">Antibiotic</keyword>
<keyword evidence="9" id="KW-0964">Secreted</keyword>
<keyword evidence="13" id="KW-1185">Reference proteome</keyword>
<comment type="subunit">
    <text evidence="8 9">Monomer. Homodimer; disulfide-linked.</text>
</comment>
<evidence type="ECO:0000259" key="11">
    <source>
        <dbReference type="Pfam" id="PF02886"/>
    </source>
</evidence>
<evidence type="ECO:0000256" key="7">
    <source>
        <dbReference type="ARBA" id="ARBA00023157"/>
    </source>
</evidence>